<evidence type="ECO:0000313" key="1">
    <source>
        <dbReference type="EMBL" id="KAK4670388.1"/>
    </source>
</evidence>
<proteinExistence type="predicted"/>
<name>A0ABR0HRK6_9PEZI</name>
<organism evidence="1 2">
    <name type="scientific">Podospora pseudopauciseta</name>
    <dbReference type="NCBI Taxonomy" id="2093780"/>
    <lineage>
        <taxon>Eukaryota</taxon>
        <taxon>Fungi</taxon>
        <taxon>Dikarya</taxon>
        <taxon>Ascomycota</taxon>
        <taxon>Pezizomycotina</taxon>
        <taxon>Sordariomycetes</taxon>
        <taxon>Sordariomycetidae</taxon>
        <taxon>Sordariales</taxon>
        <taxon>Podosporaceae</taxon>
        <taxon>Podospora</taxon>
    </lineage>
</organism>
<reference evidence="1 2" key="1">
    <citation type="journal article" date="2023" name="bioRxiv">
        <title>High-quality genome assemblies of four members of thePodospora anserinaspecies complex.</title>
        <authorList>
            <person name="Ament-Velasquez S.L."/>
            <person name="Vogan A.A."/>
            <person name="Wallerman O."/>
            <person name="Hartmann F."/>
            <person name="Gautier V."/>
            <person name="Silar P."/>
            <person name="Giraud T."/>
            <person name="Johannesson H."/>
        </authorList>
    </citation>
    <scope>NUCLEOTIDE SEQUENCE [LARGE SCALE GENOMIC DNA]</scope>
    <source>
        <strain evidence="1 2">CBS 411.78</strain>
    </source>
</reference>
<gene>
    <name evidence="1" type="ORF">QC763_0042260</name>
</gene>
<keyword evidence="2" id="KW-1185">Reference proteome</keyword>
<dbReference type="EMBL" id="JAFFHB010000002">
    <property type="protein sequence ID" value="KAK4670388.1"/>
    <property type="molecule type" value="Genomic_DNA"/>
</dbReference>
<protein>
    <submittedName>
        <fullName evidence="1">Uncharacterized protein</fullName>
    </submittedName>
</protein>
<dbReference type="GeneID" id="87925659"/>
<dbReference type="Proteomes" id="UP001326199">
    <property type="component" value="Unassembled WGS sequence"/>
</dbReference>
<comment type="caution">
    <text evidence="1">The sequence shown here is derived from an EMBL/GenBank/DDBJ whole genome shotgun (WGS) entry which is preliminary data.</text>
</comment>
<sequence>MSPPPQSKDSESLSVQTYQDYRSGYTRDYVNTTPSLCHFRDEDGSWIPPGWQTFCLKVGFEVTGGGGGGYKHWAAWSGSHKDRALVSHEPAALLNTTQNLALPHG</sequence>
<evidence type="ECO:0000313" key="2">
    <source>
        <dbReference type="Proteomes" id="UP001326199"/>
    </source>
</evidence>
<accession>A0ABR0HRK6</accession>
<dbReference type="RefSeq" id="XP_062769058.1">
    <property type="nucleotide sequence ID" value="XM_062905648.1"/>
</dbReference>